<dbReference type="Proteomes" id="UP000184363">
    <property type="component" value="Unassembled WGS sequence"/>
</dbReference>
<reference evidence="3 4" key="1">
    <citation type="submission" date="2016-11" db="EMBL/GenBank/DDBJ databases">
        <authorList>
            <person name="Jaros S."/>
            <person name="Januszkiewicz K."/>
            <person name="Wedrychowicz H."/>
        </authorList>
    </citation>
    <scope>NUCLEOTIDE SEQUENCE [LARGE SCALE GENOMIC DNA]</scope>
    <source>
        <strain evidence="3 4">DSM 43832</strain>
    </source>
</reference>
<keyword evidence="2" id="KW-1133">Transmembrane helix</keyword>
<accession>A0A1M7AUX4</accession>
<gene>
    <name evidence="3" type="ORF">SAMN05443637_13019</name>
</gene>
<evidence type="ECO:0000313" key="4">
    <source>
        <dbReference type="Proteomes" id="UP000184363"/>
    </source>
</evidence>
<name>A0A1M7AUX4_PSETH</name>
<evidence type="ECO:0000313" key="3">
    <source>
        <dbReference type="EMBL" id="SHL46481.1"/>
    </source>
</evidence>
<feature type="transmembrane region" description="Helical" evidence="2">
    <location>
        <begin position="34"/>
        <end position="54"/>
    </location>
</feature>
<sequence length="104" mass="10664">MRNRGPGPTRPPDHPVPARGRVFVDDTGRRRRRVHGAGIAIGVACIGYVAGVVFCMTQTSAGVLPAVPAAGNRVVAGLPLPVEPPGILERTAVPEPSTSPARGG</sequence>
<dbReference type="RefSeq" id="WP_143172419.1">
    <property type="nucleotide sequence ID" value="NZ_CALGVN010000031.1"/>
</dbReference>
<keyword evidence="2" id="KW-0472">Membrane</keyword>
<protein>
    <submittedName>
        <fullName evidence="3">Uncharacterized protein</fullName>
    </submittedName>
</protein>
<dbReference type="STRING" id="1848.SAMN05443637_13019"/>
<feature type="region of interest" description="Disordered" evidence="1">
    <location>
        <begin position="1"/>
        <end position="27"/>
    </location>
</feature>
<dbReference type="EMBL" id="FRAP01000030">
    <property type="protein sequence ID" value="SHL46481.1"/>
    <property type="molecule type" value="Genomic_DNA"/>
</dbReference>
<proteinExistence type="predicted"/>
<evidence type="ECO:0000256" key="1">
    <source>
        <dbReference type="SAM" id="MobiDB-lite"/>
    </source>
</evidence>
<keyword evidence="2" id="KW-0812">Transmembrane</keyword>
<organism evidence="3 4">
    <name type="scientific">Pseudonocardia thermophila</name>
    <dbReference type="NCBI Taxonomy" id="1848"/>
    <lineage>
        <taxon>Bacteria</taxon>
        <taxon>Bacillati</taxon>
        <taxon>Actinomycetota</taxon>
        <taxon>Actinomycetes</taxon>
        <taxon>Pseudonocardiales</taxon>
        <taxon>Pseudonocardiaceae</taxon>
        <taxon>Pseudonocardia</taxon>
    </lineage>
</organism>
<evidence type="ECO:0000256" key="2">
    <source>
        <dbReference type="SAM" id="Phobius"/>
    </source>
</evidence>
<dbReference type="AlphaFoldDB" id="A0A1M7AUX4"/>
<keyword evidence="4" id="KW-1185">Reference proteome</keyword>